<dbReference type="Proteomes" id="UP000593567">
    <property type="component" value="Unassembled WGS sequence"/>
</dbReference>
<dbReference type="AlphaFoldDB" id="A0A7J7K297"/>
<comment type="caution">
    <text evidence="1">The sequence shown here is derived from an EMBL/GenBank/DDBJ whole genome shotgun (WGS) entry which is preliminary data.</text>
</comment>
<evidence type="ECO:0000313" key="2">
    <source>
        <dbReference type="Proteomes" id="UP000593567"/>
    </source>
</evidence>
<name>A0A7J7K297_BUGNE</name>
<protein>
    <submittedName>
        <fullName evidence="1">Uncharacterized protein</fullName>
    </submittedName>
</protein>
<dbReference type="EMBL" id="VXIV02001481">
    <property type="protein sequence ID" value="KAF6032759.1"/>
    <property type="molecule type" value="Genomic_DNA"/>
</dbReference>
<gene>
    <name evidence="1" type="ORF">EB796_008928</name>
</gene>
<evidence type="ECO:0000313" key="1">
    <source>
        <dbReference type="EMBL" id="KAF6032759.1"/>
    </source>
</evidence>
<accession>A0A7J7K297</accession>
<organism evidence="1 2">
    <name type="scientific">Bugula neritina</name>
    <name type="common">Brown bryozoan</name>
    <name type="synonym">Sertularia neritina</name>
    <dbReference type="NCBI Taxonomy" id="10212"/>
    <lineage>
        <taxon>Eukaryota</taxon>
        <taxon>Metazoa</taxon>
        <taxon>Spiralia</taxon>
        <taxon>Lophotrochozoa</taxon>
        <taxon>Bryozoa</taxon>
        <taxon>Gymnolaemata</taxon>
        <taxon>Cheilostomatida</taxon>
        <taxon>Flustrina</taxon>
        <taxon>Buguloidea</taxon>
        <taxon>Bugulidae</taxon>
        <taxon>Bugula</taxon>
    </lineage>
</organism>
<sequence>MVSICQNPVARISAVIPDSLPCDSCALVIWCSHWLFGARVSVRHTYSTIQLRIAFSKHIHISSDKITTIT</sequence>
<proteinExistence type="predicted"/>
<keyword evidence="2" id="KW-1185">Reference proteome</keyword>
<reference evidence="1" key="1">
    <citation type="submission" date="2020-06" db="EMBL/GenBank/DDBJ databases">
        <title>Draft genome of Bugula neritina, a colonial animal packing powerful symbionts and potential medicines.</title>
        <authorList>
            <person name="Rayko M."/>
        </authorList>
    </citation>
    <scope>NUCLEOTIDE SEQUENCE [LARGE SCALE GENOMIC DNA]</scope>
    <source>
        <strain evidence="1">Kwan_BN1</strain>
    </source>
</reference>